<evidence type="ECO:0000256" key="2">
    <source>
        <dbReference type="ARBA" id="ARBA00022692"/>
    </source>
</evidence>
<feature type="compositionally biased region" description="Polar residues" evidence="5">
    <location>
        <begin position="523"/>
        <end position="533"/>
    </location>
</feature>
<feature type="region of interest" description="Disordered" evidence="5">
    <location>
        <begin position="559"/>
        <end position="588"/>
    </location>
</feature>
<protein>
    <recommendedName>
        <fullName evidence="7">TM7S3/TM198-like domain-containing protein</fullName>
    </recommendedName>
</protein>
<feature type="transmembrane region" description="Helical" evidence="6">
    <location>
        <begin position="279"/>
        <end position="298"/>
    </location>
</feature>
<comment type="caution">
    <text evidence="8">The sequence shown here is derived from an EMBL/GenBank/DDBJ whole genome shotgun (WGS) entry which is preliminary data.</text>
</comment>
<evidence type="ECO:0000256" key="4">
    <source>
        <dbReference type="ARBA" id="ARBA00023136"/>
    </source>
</evidence>
<evidence type="ECO:0000313" key="9">
    <source>
        <dbReference type="Proteomes" id="UP000765509"/>
    </source>
</evidence>
<keyword evidence="9" id="KW-1185">Reference proteome</keyword>
<feature type="compositionally biased region" description="Low complexity" evidence="5">
    <location>
        <begin position="73"/>
        <end position="115"/>
    </location>
</feature>
<gene>
    <name evidence="8" type="ORF">O181_073017</name>
</gene>
<feature type="compositionally biased region" description="Basic and acidic residues" evidence="5">
    <location>
        <begin position="624"/>
        <end position="637"/>
    </location>
</feature>
<feature type="transmembrane region" description="Helical" evidence="6">
    <location>
        <begin position="329"/>
        <end position="351"/>
    </location>
</feature>
<feature type="transmembrane region" description="Helical" evidence="6">
    <location>
        <begin position="134"/>
        <end position="155"/>
    </location>
</feature>
<feature type="region of interest" description="Disordered" evidence="5">
    <location>
        <begin position="711"/>
        <end position="747"/>
    </location>
</feature>
<reference evidence="8" key="1">
    <citation type="submission" date="2021-03" db="EMBL/GenBank/DDBJ databases">
        <title>Draft genome sequence of rust myrtle Austropuccinia psidii MF-1, a brazilian biotype.</title>
        <authorList>
            <person name="Quecine M.C."/>
            <person name="Pachon D.M.R."/>
            <person name="Bonatelli M.L."/>
            <person name="Correr F.H."/>
            <person name="Franceschini L.M."/>
            <person name="Leite T.F."/>
            <person name="Margarido G.R.A."/>
            <person name="Almeida C.A."/>
            <person name="Ferrarezi J.A."/>
            <person name="Labate C.A."/>
        </authorList>
    </citation>
    <scope>NUCLEOTIDE SEQUENCE</scope>
    <source>
        <strain evidence="8">MF-1</strain>
    </source>
</reference>
<feature type="region of interest" description="Disordered" evidence="5">
    <location>
        <begin position="760"/>
        <end position="802"/>
    </location>
</feature>
<keyword evidence="2 6" id="KW-0812">Transmembrane</keyword>
<feature type="transmembrane region" description="Helical" evidence="6">
    <location>
        <begin position="161"/>
        <end position="183"/>
    </location>
</feature>
<feature type="region of interest" description="Disordered" evidence="5">
    <location>
        <begin position="443"/>
        <end position="485"/>
    </location>
</feature>
<feature type="transmembrane region" description="Helical" evidence="6">
    <location>
        <begin position="195"/>
        <end position="218"/>
    </location>
</feature>
<feature type="transmembrane region" description="Helical" evidence="6">
    <location>
        <begin position="224"/>
        <end position="242"/>
    </location>
</feature>
<dbReference type="AlphaFoldDB" id="A0A9Q3F890"/>
<organism evidence="8 9">
    <name type="scientific">Austropuccinia psidii MF-1</name>
    <dbReference type="NCBI Taxonomy" id="1389203"/>
    <lineage>
        <taxon>Eukaryota</taxon>
        <taxon>Fungi</taxon>
        <taxon>Dikarya</taxon>
        <taxon>Basidiomycota</taxon>
        <taxon>Pucciniomycotina</taxon>
        <taxon>Pucciniomycetes</taxon>
        <taxon>Pucciniales</taxon>
        <taxon>Sphaerophragmiaceae</taxon>
        <taxon>Austropuccinia</taxon>
    </lineage>
</organism>
<evidence type="ECO:0000256" key="1">
    <source>
        <dbReference type="ARBA" id="ARBA00004141"/>
    </source>
</evidence>
<dbReference type="PANTHER" id="PTHR39469">
    <property type="entry name" value="CHROMOSOME 1, WHOLE GENOME SHOTGUN SEQUENCE"/>
    <property type="match status" value="1"/>
</dbReference>
<feature type="compositionally biased region" description="Polar residues" evidence="5">
    <location>
        <begin position="760"/>
        <end position="776"/>
    </location>
</feature>
<dbReference type="InterPro" id="IPR025256">
    <property type="entry name" value="TM7S3/TM198-like_dom"/>
</dbReference>
<keyword evidence="3 6" id="KW-1133">Transmembrane helix</keyword>
<feature type="region of interest" description="Disordered" evidence="5">
    <location>
        <begin position="509"/>
        <end position="533"/>
    </location>
</feature>
<feature type="region of interest" description="Disordered" evidence="5">
    <location>
        <begin position="607"/>
        <end position="639"/>
    </location>
</feature>
<feature type="transmembrane region" description="Helical" evidence="6">
    <location>
        <begin position="305"/>
        <end position="323"/>
    </location>
</feature>
<dbReference type="Proteomes" id="UP000765509">
    <property type="component" value="Unassembled WGS sequence"/>
</dbReference>
<dbReference type="GO" id="GO:0016020">
    <property type="term" value="C:membrane"/>
    <property type="evidence" value="ECO:0007669"/>
    <property type="project" value="UniProtKB-SubCell"/>
</dbReference>
<dbReference type="PANTHER" id="PTHR39469:SF1">
    <property type="entry name" value="DUF4203 DOMAIN-CONTAINING PROTEIN"/>
    <property type="match status" value="1"/>
</dbReference>
<proteinExistence type="predicted"/>
<sequence>MIKSSWSNSIFNRSSPSLKIFILLFFFNNLAFLIQATPQAITSNNNNNNNNLNNNLNNINNINQTNSTSPSPLNNHNDTNHTNLTINNTSNFNSNSSVNSNINSTNATNTNSSQANNVSSTLNQYEVIPLDTKITAPLGILGALLIISGTPMAFWGGRNRWSSYFLTGAYVAAMIVMIPILRFGVIEQDHPPSNVIQGLFVFAGIISALAAGAVAVIFWKGTKYLIGALGGFIISLYILSLRSNTLIRAPGLRWVFIIATIATGFTLATIPQLAIHVTLFATAIVGAAAVVLGIDCFTTGGLKEYWLYILGFSSMFPKLHGYFPLTVTMQAELGVMAGLLLMGAAVQWRLLEIIKKKIKELQQLDNERRLEEDAAAYKQSMALDADLAHWEKRHGDDSDSITMPVHGSPTKSLTFHNSNLSLYPRPPSTSLLAYQPVSRRSSELLPALDGGGGGGQLGLTDDSEVSPMFKTNSLSPPQSREPSHDLIRHQALPRPAPLHTASIDFGKFENDRRYSRPPGAPASWTNHTRSSSIPSALTLTPGFKDSNLPIHSPLIFNGYPGTDPLNSSDHQLKKSQQSRISQRFERRSLSNQLSAHAYKRENQILNDFNQQKESFNRSSSAYEDLEKRQSQRRHSEAPSRVLIGTFEQTSTNLLPQDQRRQSQVMTIEQLEQRHKQAMKKLQQPINELARDHLEKQGLRDRYEKELDEIRFKANKSNHQRSLSRDQLRDSSHSIKQVNQSHGKRKSNYHEENFIEQFGNRFNSHSNTNQSHPQTPDLSKFKLSHSQNNSNIKAKPKAEWLEY</sequence>
<evidence type="ECO:0000256" key="5">
    <source>
        <dbReference type="SAM" id="MobiDB-lite"/>
    </source>
</evidence>
<feature type="region of interest" description="Disordered" evidence="5">
    <location>
        <begin position="45"/>
        <end position="115"/>
    </location>
</feature>
<feature type="transmembrane region" description="Helical" evidence="6">
    <location>
        <begin position="254"/>
        <end position="273"/>
    </location>
</feature>
<evidence type="ECO:0000256" key="6">
    <source>
        <dbReference type="SAM" id="Phobius"/>
    </source>
</evidence>
<name>A0A9Q3F890_9BASI</name>
<accession>A0A9Q3F890</accession>
<feature type="compositionally biased region" description="Polar residues" evidence="5">
    <location>
        <begin position="469"/>
        <end position="480"/>
    </location>
</feature>
<evidence type="ECO:0000259" key="7">
    <source>
        <dbReference type="Pfam" id="PF13886"/>
    </source>
</evidence>
<feature type="compositionally biased region" description="Polar residues" evidence="5">
    <location>
        <begin position="564"/>
        <end position="581"/>
    </location>
</feature>
<feature type="compositionally biased region" description="Low complexity" evidence="5">
    <location>
        <begin position="45"/>
        <end position="63"/>
    </location>
</feature>
<feature type="compositionally biased region" description="Basic and acidic residues" evidence="5">
    <location>
        <begin position="722"/>
        <end position="732"/>
    </location>
</feature>
<evidence type="ECO:0000256" key="3">
    <source>
        <dbReference type="ARBA" id="ARBA00022989"/>
    </source>
</evidence>
<feature type="transmembrane region" description="Helical" evidence="6">
    <location>
        <begin position="20"/>
        <end position="37"/>
    </location>
</feature>
<dbReference type="Pfam" id="PF13886">
    <property type="entry name" value="TM7S3_TM198"/>
    <property type="match status" value="1"/>
</dbReference>
<comment type="subcellular location">
    <subcellularLocation>
        <location evidence="1">Membrane</location>
        <topology evidence="1">Multi-pass membrane protein</topology>
    </subcellularLocation>
</comment>
<feature type="domain" description="TM7S3/TM198-like" evidence="7">
    <location>
        <begin position="142"/>
        <end position="348"/>
    </location>
</feature>
<keyword evidence="4 6" id="KW-0472">Membrane</keyword>
<dbReference type="EMBL" id="AVOT02038426">
    <property type="protein sequence ID" value="MBW0533302.1"/>
    <property type="molecule type" value="Genomic_DNA"/>
</dbReference>
<feature type="compositionally biased region" description="Polar residues" evidence="5">
    <location>
        <begin position="607"/>
        <end position="621"/>
    </location>
</feature>
<evidence type="ECO:0000313" key="8">
    <source>
        <dbReference type="EMBL" id="MBW0533302.1"/>
    </source>
</evidence>
<dbReference type="OrthoDB" id="102260at2759"/>